<sequence length="103" mass="11776">MNRINLDKKSAAWISKNGGVVCLYPFYPFSHNKERGPLDVMMSFESPVTEMDYKATTCHSGVVLYIHRDLEIKRELRIRINGFGPFQHLSCSGIKHFKKKSGA</sequence>
<dbReference type="AlphaFoldDB" id="A0A1I4K2F4"/>
<accession>A0A1I4K2F4</accession>
<dbReference type="OrthoDB" id="2966896at2"/>
<protein>
    <submittedName>
        <fullName evidence="1">Uncharacterized protein</fullName>
    </submittedName>
</protein>
<keyword evidence="2" id="KW-1185">Reference proteome</keyword>
<evidence type="ECO:0000313" key="2">
    <source>
        <dbReference type="Proteomes" id="UP000199668"/>
    </source>
</evidence>
<organism evidence="1 2">
    <name type="scientific">Salibacterium qingdaonense</name>
    <dbReference type="NCBI Taxonomy" id="266892"/>
    <lineage>
        <taxon>Bacteria</taxon>
        <taxon>Bacillati</taxon>
        <taxon>Bacillota</taxon>
        <taxon>Bacilli</taxon>
        <taxon>Bacillales</taxon>
        <taxon>Bacillaceae</taxon>
    </lineage>
</organism>
<dbReference type="EMBL" id="FOTY01000004">
    <property type="protein sequence ID" value="SFL72713.1"/>
    <property type="molecule type" value="Genomic_DNA"/>
</dbReference>
<dbReference type="STRING" id="266892.SAMN04488054_10464"/>
<gene>
    <name evidence="1" type="ORF">SAMN04488054_10464</name>
</gene>
<reference evidence="1 2" key="1">
    <citation type="submission" date="2016-10" db="EMBL/GenBank/DDBJ databases">
        <authorList>
            <person name="de Groot N.N."/>
        </authorList>
    </citation>
    <scope>NUCLEOTIDE SEQUENCE [LARGE SCALE GENOMIC DNA]</scope>
    <source>
        <strain evidence="1 2">CGMCC 1.6134</strain>
    </source>
</reference>
<evidence type="ECO:0000313" key="1">
    <source>
        <dbReference type="EMBL" id="SFL72713.1"/>
    </source>
</evidence>
<proteinExistence type="predicted"/>
<name>A0A1I4K2F4_9BACI</name>
<dbReference type="Proteomes" id="UP000199668">
    <property type="component" value="Unassembled WGS sequence"/>
</dbReference>
<dbReference type="RefSeq" id="WP_090925946.1">
    <property type="nucleotide sequence ID" value="NZ_FOTY01000004.1"/>
</dbReference>